<sequence>MIGGRPAPQSFADSAGSPRGTIHRVPSIRFAKKTPDRTASVRSLIPLTANQQAAAAVVDTVSKRQQLEDARNLENLKAIKSQLAQGIPFLKHNRKGKVKKRIFKSVDLEASLVRWEALPGEPERSVLASSDRPRRVRDIIMIQRGFEQDPAKPEYGGTKTLRRSAGKKAIFKSFSLHFFDRTLDMEFASVKECDEAYEALKLLLRHVKMNVAKEEYSAYYAHMNMQNKLTWVPTTDDQGRSYFYNMYTKETRWAPPHGAPRIELNWWEQTYMERLREEEEERQRQEEMEL</sequence>
<dbReference type="SMART" id="SM00456">
    <property type="entry name" value="WW"/>
    <property type="match status" value="1"/>
</dbReference>
<evidence type="ECO:0000256" key="1">
    <source>
        <dbReference type="SAM" id="MobiDB-lite"/>
    </source>
</evidence>
<proteinExistence type="predicted"/>
<feature type="domain" description="WW" evidence="2">
    <location>
        <begin position="231"/>
        <end position="258"/>
    </location>
</feature>
<reference evidence="3" key="1">
    <citation type="submission" date="2021-01" db="EMBL/GenBank/DDBJ databases">
        <authorList>
            <person name="Corre E."/>
            <person name="Pelletier E."/>
            <person name="Niang G."/>
            <person name="Scheremetjew M."/>
            <person name="Finn R."/>
            <person name="Kale V."/>
            <person name="Holt S."/>
            <person name="Cochrane G."/>
            <person name="Meng A."/>
            <person name="Brown T."/>
            <person name="Cohen L."/>
        </authorList>
    </citation>
    <scope>NUCLEOTIDE SEQUENCE</scope>
    <source>
        <strain evidence="3">CCMP1243</strain>
    </source>
</reference>
<accession>A0A7S2W169</accession>
<dbReference type="SUPFAM" id="SSF51045">
    <property type="entry name" value="WW domain"/>
    <property type="match status" value="1"/>
</dbReference>
<feature type="region of interest" description="Disordered" evidence="1">
    <location>
        <begin position="1"/>
        <end position="25"/>
    </location>
</feature>
<dbReference type="Gene3D" id="2.30.29.30">
    <property type="entry name" value="Pleckstrin-homology domain (PH domain)/Phosphotyrosine-binding domain (PTB)"/>
    <property type="match status" value="1"/>
</dbReference>
<dbReference type="PROSITE" id="PS50020">
    <property type="entry name" value="WW_DOMAIN_2"/>
    <property type="match status" value="1"/>
</dbReference>
<organism evidence="3">
    <name type="scientific">Rhizochromulina marina</name>
    <dbReference type="NCBI Taxonomy" id="1034831"/>
    <lineage>
        <taxon>Eukaryota</taxon>
        <taxon>Sar</taxon>
        <taxon>Stramenopiles</taxon>
        <taxon>Ochrophyta</taxon>
        <taxon>Dictyochophyceae</taxon>
        <taxon>Rhizochromulinales</taxon>
        <taxon>Rhizochromulina</taxon>
    </lineage>
</organism>
<gene>
    <name evidence="3" type="ORF">RMAR1173_LOCUS683</name>
</gene>
<evidence type="ECO:0000259" key="2">
    <source>
        <dbReference type="PROSITE" id="PS50020"/>
    </source>
</evidence>
<dbReference type="InterPro" id="IPR036020">
    <property type="entry name" value="WW_dom_sf"/>
</dbReference>
<dbReference type="InterPro" id="IPR011993">
    <property type="entry name" value="PH-like_dom_sf"/>
</dbReference>
<dbReference type="EMBL" id="HBHJ01001058">
    <property type="protein sequence ID" value="CAD9660817.1"/>
    <property type="molecule type" value="Transcribed_RNA"/>
</dbReference>
<dbReference type="InterPro" id="IPR001202">
    <property type="entry name" value="WW_dom"/>
</dbReference>
<dbReference type="PROSITE" id="PS01159">
    <property type="entry name" value="WW_DOMAIN_1"/>
    <property type="match status" value="1"/>
</dbReference>
<dbReference type="Gene3D" id="2.20.70.10">
    <property type="match status" value="1"/>
</dbReference>
<dbReference type="CDD" id="cd00201">
    <property type="entry name" value="WW"/>
    <property type="match status" value="1"/>
</dbReference>
<name>A0A7S2W169_9STRA</name>
<protein>
    <recommendedName>
        <fullName evidence="2">WW domain-containing protein</fullName>
    </recommendedName>
</protein>
<dbReference type="AlphaFoldDB" id="A0A7S2W169"/>
<evidence type="ECO:0000313" key="3">
    <source>
        <dbReference type="EMBL" id="CAD9660817.1"/>
    </source>
</evidence>